<evidence type="ECO:0000259" key="3">
    <source>
        <dbReference type="PROSITE" id="PS51186"/>
    </source>
</evidence>
<keyword evidence="2 4" id="KW-0012">Acyltransferase</keyword>
<dbReference type="EC" id="2.3.1.-" evidence="4"/>
<accession>A0A9D1MPM2</accession>
<dbReference type="Gene3D" id="3.40.630.30">
    <property type="match status" value="1"/>
</dbReference>
<gene>
    <name evidence="4" type="ORF">IAB06_02810</name>
</gene>
<evidence type="ECO:0000313" key="4">
    <source>
        <dbReference type="EMBL" id="HIU63963.1"/>
    </source>
</evidence>
<sequence>MIREMQENEIKTLSALWLNASLKAHAFIKADFWRKNQSLIETKYLPQSLTYVYTEHNCLKGFLSLSDHKEVAGLFVATSFQGQGIGSALMNFVQKRYPSLTLDVYAKNENAVRFYQKHNFRPIKTYIGDDTGAESIKMRWQKQCI</sequence>
<dbReference type="AlphaFoldDB" id="A0A9D1MPM2"/>
<reference evidence="4" key="2">
    <citation type="journal article" date="2021" name="PeerJ">
        <title>Extensive microbial diversity within the chicken gut microbiome revealed by metagenomics and culture.</title>
        <authorList>
            <person name="Gilroy R."/>
            <person name="Ravi A."/>
            <person name="Getino M."/>
            <person name="Pursley I."/>
            <person name="Horton D.L."/>
            <person name="Alikhan N.F."/>
            <person name="Baker D."/>
            <person name="Gharbi K."/>
            <person name="Hall N."/>
            <person name="Watson M."/>
            <person name="Adriaenssens E.M."/>
            <person name="Foster-Nyarko E."/>
            <person name="Jarju S."/>
            <person name="Secka A."/>
            <person name="Antonio M."/>
            <person name="Oren A."/>
            <person name="Chaudhuri R.R."/>
            <person name="La Ragione R."/>
            <person name="Hildebrand F."/>
            <person name="Pallen M.J."/>
        </authorList>
    </citation>
    <scope>NUCLEOTIDE SEQUENCE</scope>
    <source>
        <strain evidence="4">CHK160-1198</strain>
    </source>
</reference>
<dbReference type="EMBL" id="DVNI01000040">
    <property type="protein sequence ID" value="HIU63963.1"/>
    <property type="molecule type" value="Genomic_DNA"/>
</dbReference>
<dbReference type="Proteomes" id="UP000824099">
    <property type="component" value="Unassembled WGS sequence"/>
</dbReference>
<dbReference type="NCBIfam" id="NF007853">
    <property type="entry name" value="PRK10562.1"/>
    <property type="match status" value="1"/>
</dbReference>
<dbReference type="PROSITE" id="PS51186">
    <property type="entry name" value="GNAT"/>
    <property type="match status" value="1"/>
</dbReference>
<comment type="caution">
    <text evidence="4">The sequence shown here is derived from an EMBL/GenBank/DDBJ whole genome shotgun (WGS) entry which is preliminary data.</text>
</comment>
<dbReference type="CDD" id="cd04301">
    <property type="entry name" value="NAT_SF"/>
    <property type="match status" value="1"/>
</dbReference>
<proteinExistence type="predicted"/>
<dbReference type="SUPFAM" id="SSF55729">
    <property type="entry name" value="Acyl-CoA N-acyltransferases (Nat)"/>
    <property type="match status" value="1"/>
</dbReference>
<dbReference type="PANTHER" id="PTHR43800:SF1">
    <property type="entry name" value="PEPTIDYL-LYSINE N-ACETYLTRANSFERASE YJAB"/>
    <property type="match status" value="1"/>
</dbReference>
<dbReference type="InterPro" id="IPR016181">
    <property type="entry name" value="Acyl_CoA_acyltransferase"/>
</dbReference>
<evidence type="ECO:0000256" key="2">
    <source>
        <dbReference type="ARBA" id="ARBA00023315"/>
    </source>
</evidence>
<protein>
    <submittedName>
        <fullName evidence="4">N-acetyltransferase</fullName>
        <ecNumber evidence="4">2.3.1.-</ecNumber>
    </submittedName>
</protein>
<organism evidence="4 5">
    <name type="scientific">Candidatus Avacidaminococcus intestinavium</name>
    <dbReference type="NCBI Taxonomy" id="2840684"/>
    <lineage>
        <taxon>Bacteria</taxon>
        <taxon>Bacillati</taxon>
        <taxon>Bacillota</taxon>
        <taxon>Negativicutes</taxon>
        <taxon>Acidaminococcales</taxon>
        <taxon>Acidaminococcaceae</taxon>
        <taxon>Acidaminococcaceae incertae sedis</taxon>
        <taxon>Candidatus Avacidaminococcus</taxon>
    </lineage>
</organism>
<evidence type="ECO:0000256" key="1">
    <source>
        <dbReference type="ARBA" id="ARBA00022679"/>
    </source>
</evidence>
<feature type="domain" description="N-acetyltransferase" evidence="3">
    <location>
        <begin position="1"/>
        <end position="143"/>
    </location>
</feature>
<dbReference type="GO" id="GO:0016747">
    <property type="term" value="F:acyltransferase activity, transferring groups other than amino-acyl groups"/>
    <property type="evidence" value="ECO:0007669"/>
    <property type="project" value="InterPro"/>
</dbReference>
<evidence type="ECO:0000313" key="5">
    <source>
        <dbReference type="Proteomes" id="UP000824099"/>
    </source>
</evidence>
<keyword evidence="1 4" id="KW-0808">Transferase</keyword>
<dbReference type="Pfam" id="PF13673">
    <property type="entry name" value="Acetyltransf_10"/>
    <property type="match status" value="1"/>
</dbReference>
<dbReference type="PANTHER" id="PTHR43800">
    <property type="entry name" value="PEPTIDYL-LYSINE N-ACETYLTRANSFERASE YJAB"/>
    <property type="match status" value="1"/>
</dbReference>
<name>A0A9D1MPM2_9FIRM</name>
<dbReference type="InterPro" id="IPR000182">
    <property type="entry name" value="GNAT_dom"/>
</dbReference>
<reference evidence="4" key="1">
    <citation type="submission" date="2020-10" db="EMBL/GenBank/DDBJ databases">
        <authorList>
            <person name="Gilroy R."/>
        </authorList>
    </citation>
    <scope>NUCLEOTIDE SEQUENCE</scope>
    <source>
        <strain evidence="4">CHK160-1198</strain>
    </source>
</reference>